<dbReference type="InterPro" id="IPR050250">
    <property type="entry name" value="Macrolide_Exporter_MacB"/>
</dbReference>
<dbReference type="OrthoDB" id="972861at2"/>
<feature type="transmembrane region" description="Helical" evidence="6">
    <location>
        <begin position="373"/>
        <end position="394"/>
    </location>
</feature>
<dbReference type="RefSeq" id="WP_119755972.1">
    <property type="nucleotide sequence ID" value="NZ_CP032382.1"/>
</dbReference>
<dbReference type="KEGG" id="chk:D4L85_20015"/>
<dbReference type="PANTHER" id="PTHR30572">
    <property type="entry name" value="MEMBRANE COMPONENT OF TRANSPORTER-RELATED"/>
    <property type="match status" value="1"/>
</dbReference>
<feature type="domain" description="ABC3 transporter permease C-terminal" evidence="7">
    <location>
        <begin position="378"/>
        <end position="495"/>
    </location>
</feature>
<keyword evidence="5 6" id="KW-0472">Membrane</keyword>
<evidence type="ECO:0000259" key="8">
    <source>
        <dbReference type="Pfam" id="PF12704"/>
    </source>
</evidence>
<keyword evidence="10" id="KW-1185">Reference proteome</keyword>
<evidence type="ECO:0000256" key="6">
    <source>
        <dbReference type="SAM" id="Phobius"/>
    </source>
</evidence>
<gene>
    <name evidence="9" type="ORF">D4L85_20015</name>
</gene>
<dbReference type="EMBL" id="CP032382">
    <property type="protein sequence ID" value="AYB32722.1"/>
    <property type="molecule type" value="Genomic_DNA"/>
</dbReference>
<dbReference type="Pfam" id="PF12704">
    <property type="entry name" value="MacB_PCD"/>
    <property type="match status" value="2"/>
</dbReference>
<dbReference type="PANTHER" id="PTHR30572:SF18">
    <property type="entry name" value="ABC-TYPE MACROLIDE FAMILY EXPORT SYSTEM PERMEASE COMPONENT 2"/>
    <property type="match status" value="1"/>
</dbReference>
<feature type="transmembrane region" description="Helical" evidence="6">
    <location>
        <begin position="419"/>
        <end position="447"/>
    </location>
</feature>
<evidence type="ECO:0000256" key="2">
    <source>
        <dbReference type="ARBA" id="ARBA00022475"/>
    </source>
</evidence>
<feature type="transmembrane region" description="Helical" evidence="6">
    <location>
        <begin position="467"/>
        <end position="488"/>
    </location>
</feature>
<evidence type="ECO:0000256" key="3">
    <source>
        <dbReference type="ARBA" id="ARBA00022692"/>
    </source>
</evidence>
<dbReference type="InterPro" id="IPR003838">
    <property type="entry name" value="ABC3_permease_C"/>
</dbReference>
<feature type="domain" description="ABC3 transporter permease C-terminal" evidence="7">
    <location>
        <begin position="768"/>
        <end position="881"/>
    </location>
</feature>
<proteinExistence type="predicted"/>
<feature type="transmembrane region" description="Helical" evidence="6">
    <location>
        <begin position="765"/>
        <end position="789"/>
    </location>
</feature>
<dbReference type="GO" id="GO:0022857">
    <property type="term" value="F:transmembrane transporter activity"/>
    <property type="evidence" value="ECO:0007669"/>
    <property type="project" value="TreeGrafter"/>
</dbReference>
<dbReference type="Proteomes" id="UP000266183">
    <property type="component" value="Chromosome"/>
</dbReference>
<dbReference type="AlphaFoldDB" id="A0A385SPF5"/>
<accession>A0A385SPF5</accession>
<comment type="subcellular location">
    <subcellularLocation>
        <location evidence="1">Cell membrane</location>
        <topology evidence="1">Multi-pass membrane protein</topology>
    </subcellularLocation>
</comment>
<reference evidence="10" key="1">
    <citation type="submission" date="2018-09" db="EMBL/GenBank/DDBJ databases">
        <title>Chryseolinea sp. KIS68-18 isolated from soil.</title>
        <authorList>
            <person name="Weon H.-Y."/>
            <person name="Kwon S.-W."/>
            <person name="Lee S.A."/>
        </authorList>
    </citation>
    <scope>NUCLEOTIDE SEQUENCE [LARGE SCALE GENOMIC DNA]</scope>
    <source>
        <strain evidence="10">KIS68-18</strain>
    </source>
</reference>
<dbReference type="Pfam" id="PF02687">
    <property type="entry name" value="FtsX"/>
    <property type="match status" value="2"/>
</dbReference>
<keyword evidence="2" id="KW-1003">Cell membrane</keyword>
<protein>
    <submittedName>
        <fullName evidence="9">FtsX-like permease family protein</fullName>
    </submittedName>
</protein>
<feature type="transmembrane region" description="Helical" evidence="6">
    <location>
        <begin position="817"/>
        <end position="836"/>
    </location>
</feature>
<evidence type="ECO:0000256" key="5">
    <source>
        <dbReference type="ARBA" id="ARBA00023136"/>
    </source>
</evidence>
<feature type="domain" description="MacB-like periplasmic core" evidence="8">
    <location>
        <begin position="529"/>
        <end position="732"/>
    </location>
</feature>
<evidence type="ECO:0000313" key="10">
    <source>
        <dbReference type="Proteomes" id="UP000266183"/>
    </source>
</evidence>
<feature type="transmembrane region" description="Helical" evidence="6">
    <location>
        <begin position="851"/>
        <end position="869"/>
    </location>
</feature>
<dbReference type="InterPro" id="IPR025857">
    <property type="entry name" value="MacB_PCD"/>
</dbReference>
<feature type="transmembrane region" description="Helical" evidence="6">
    <location>
        <begin position="96"/>
        <end position="117"/>
    </location>
</feature>
<feature type="domain" description="MacB-like periplasmic core" evidence="8">
    <location>
        <begin position="96"/>
        <end position="330"/>
    </location>
</feature>
<organism evidence="9 10">
    <name type="scientific">Chryseolinea soli</name>
    <dbReference type="NCBI Taxonomy" id="2321403"/>
    <lineage>
        <taxon>Bacteria</taxon>
        <taxon>Pseudomonadati</taxon>
        <taxon>Bacteroidota</taxon>
        <taxon>Cytophagia</taxon>
        <taxon>Cytophagales</taxon>
        <taxon>Fulvivirgaceae</taxon>
        <taxon>Chryseolinea</taxon>
    </lineage>
</organism>
<evidence type="ECO:0000256" key="4">
    <source>
        <dbReference type="ARBA" id="ARBA00022989"/>
    </source>
</evidence>
<evidence type="ECO:0000256" key="1">
    <source>
        <dbReference type="ARBA" id="ARBA00004651"/>
    </source>
</evidence>
<dbReference type="GO" id="GO:0005886">
    <property type="term" value="C:plasma membrane"/>
    <property type="evidence" value="ECO:0007669"/>
    <property type="project" value="UniProtKB-SubCell"/>
</dbReference>
<feature type="transmembrane region" description="Helical" evidence="6">
    <location>
        <begin position="516"/>
        <end position="536"/>
    </location>
</feature>
<keyword evidence="3 6" id="KW-0812">Transmembrane</keyword>
<evidence type="ECO:0000259" key="7">
    <source>
        <dbReference type="Pfam" id="PF02687"/>
    </source>
</evidence>
<sequence>MNHSLKPPAWVDKVIDSLSPTDLSEEIRGDLYEMFVKDILNKNIQYARRRYVLNGVGFLFKSFFWKKSPYQPKPTPMLSTHFKMARRSLAAQKGNTVINVLGLVAGIAATLVILAVVRFELSFDTFHAGADRIYRMVRVSGDDMSEFRTGISYPVPVAIKEEIPGLNNMNTTAMEYFGGANVDVIDKSGTTLRRFREESGATLVDPSFFKVFDFGKGGLTWLSGNPDKSLVEPLSIVLTRSYAKKYFGDENPIGQTLRLQKRYDAQVTGVVEDFPNNTEFPFSILLSYSSLTKLNPGAPNEWTGVNDGHSVYIRLPEGMTQADMEKQIARVHAAHASKELSSSRHYLLQPLSNVHFDARFGTFSGRTISRETILALELIALFLLLTGCINYINLATAQSVLRSKEIGLRKVMGSNRKNLVIQFLIETFMVVLGAGVIALGLSEALIIALQPILNLRLTHYNFTDPAVILLLAAIVAVLTLVSGFYPAWTISRFHPIDALRNTFATERLGGISLRKVLVVFQFTITQVLVVGTFIVVSQMQFFQNVDMGFNRDAIISVRVPDRSAAGIKVLADKLRALSSVARVSFSYTLPSGVNRSHSYQDIGKPEAKEMKDYVVFEYGSIDSAYLGLFQLKLLAGRNLNAADSSRNILINQQLANSLHLGTPEEALGQQLKWNGQIMTVVGVVNNYFMNSLKEGYDNIAMRTEPGSYSTVSIKLQTTEGKSLIQAVKDIEKIWKENFPDHLFSYQFFDENIRAFYAQETKYAQLFQLFALLFLLIGCLGLYGLITFVVNRKGKEVAIRKVLGANVRQILVMFSREYVQMVALSFVLAVPVAYYVVDSWLSNFAYHIPLSWWRFVLPGVLVLVIALVIVSTKSARTANANPVDKLKYE</sequence>
<name>A0A385SPF5_9BACT</name>
<evidence type="ECO:0000313" key="9">
    <source>
        <dbReference type="EMBL" id="AYB32722.1"/>
    </source>
</evidence>
<keyword evidence="4 6" id="KW-1133">Transmembrane helix</keyword>